<dbReference type="Pfam" id="PF13458">
    <property type="entry name" value="Peripla_BP_6"/>
    <property type="match status" value="1"/>
</dbReference>
<feature type="chain" id="PRO_5022138600" evidence="4">
    <location>
        <begin position="23"/>
        <end position="389"/>
    </location>
</feature>
<dbReference type="AlphaFoldDB" id="A0A512NS63"/>
<name>A0A512NS63_9HYPH</name>
<evidence type="ECO:0000259" key="5">
    <source>
        <dbReference type="Pfam" id="PF13458"/>
    </source>
</evidence>
<dbReference type="InterPro" id="IPR028082">
    <property type="entry name" value="Peripla_BP_I"/>
</dbReference>
<dbReference type="EMBL" id="BKAJ01000256">
    <property type="protein sequence ID" value="GEP61790.1"/>
    <property type="molecule type" value="Genomic_DNA"/>
</dbReference>
<evidence type="ECO:0000256" key="3">
    <source>
        <dbReference type="ARBA" id="ARBA00022970"/>
    </source>
</evidence>
<protein>
    <submittedName>
        <fullName evidence="6">Penicillin-binding protein activator</fullName>
    </submittedName>
</protein>
<dbReference type="InterPro" id="IPR051010">
    <property type="entry name" value="BCAA_transport"/>
</dbReference>
<dbReference type="PANTHER" id="PTHR30483">
    <property type="entry name" value="LEUCINE-SPECIFIC-BINDING PROTEIN"/>
    <property type="match status" value="1"/>
</dbReference>
<dbReference type="PROSITE" id="PS51257">
    <property type="entry name" value="PROKAR_LIPOPROTEIN"/>
    <property type="match status" value="1"/>
</dbReference>
<dbReference type="CDD" id="cd06339">
    <property type="entry name" value="PBP1_YraM_LppC_lipoprotein-like"/>
    <property type="match status" value="1"/>
</dbReference>
<gene>
    <name evidence="6" type="ORF">RSO01_89560</name>
</gene>
<dbReference type="Proteomes" id="UP000321058">
    <property type="component" value="Unassembled WGS sequence"/>
</dbReference>
<dbReference type="PANTHER" id="PTHR30483:SF6">
    <property type="entry name" value="PERIPLASMIC BINDING PROTEIN OF ABC TRANSPORTER FOR NATURAL AMINO ACIDS"/>
    <property type="match status" value="1"/>
</dbReference>
<keyword evidence="3" id="KW-0813">Transport</keyword>
<dbReference type="GO" id="GO:0006865">
    <property type="term" value="P:amino acid transport"/>
    <property type="evidence" value="ECO:0007669"/>
    <property type="project" value="UniProtKB-KW"/>
</dbReference>
<dbReference type="SUPFAM" id="SSF53822">
    <property type="entry name" value="Periplasmic binding protein-like I"/>
    <property type="match status" value="1"/>
</dbReference>
<accession>A0A512NS63</accession>
<comment type="caution">
    <text evidence="6">The sequence shown here is derived from an EMBL/GenBank/DDBJ whole genome shotgun (WGS) entry which is preliminary data.</text>
</comment>
<keyword evidence="2 4" id="KW-0732">Signal</keyword>
<evidence type="ECO:0000256" key="2">
    <source>
        <dbReference type="ARBA" id="ARBA00022729"/>
    </source>
</evidence>
<evidence type="ECO:0000256" key="4">
    <source>
        <dbReference type="SAM" id="SignalP"/>
    </source>
</evidence>
<evidence type="ECO:0000313" key="7">
    <source>
        <dbReference type="Proteomes" id="UP000321058"/>
    </source>
</evidence>
<keyword evidence="7" id="KW-1185">Reference proteome</keyword>
<evidence type="ECO:0000313" key="6">
    <source>
        <dbReference type="EMBL" id="GEP61790.1"/>
    </source>
</evidence>
<dbReference type="Gene3D" id="3.40.50.2300">
    <property type="match status" value="2"/>
</dbReference>
<dbReference type="RefSeq" id="WP_147157077.1">
    <property type="nucleotide sequence ID" value="NZ_BKAJ01000256.1"/>
</dbReference>
<organism evidence="6 7">
    <name type="scientific">Reyranella soli</name>
    <dbReference type="NCBI Taxonomy" id="1230389"/>
    <lineage>
        <taxon>Bacteria</taxon>
        <taxon>Pseudomonadati</taxon>
        <taxon>Pseudomonadota</taxon>
        <taxon>Alphaproteobacteria</taxon>
        <taxon>Hyphomicrobiales</taxon>
        <taxon>Reyranellaceae</taxon>
        <taxon>Reyranella</taxon>
    </lineage>
</organism>
<comment type="similarity">
    <text evidence="1">Belongs to the leucine-binding protein family.</text>
</comment>
<feature type="domain" description="Leucine-binding protein" evidence="5">
    <location>
        <begin position="48"/>
        <end position="339"/>
    </location>
</feature>
<dbReference type="InterPro" id="IPR028081">
    <property type="entry name" value="Leu-bd"/>
</dbReference>
<feature type="signal peptide" evidence="4">
    <location>
        <begin position="1"/>
        <end position="22"/>
    </location>
</feature>
<evidence type="ECO:0000256" key="1">
    <source>
        <dbReference type="ARBA" id="ARBA00010062"/>
    </source>
</evidence>
<keyword evidence="3" id="KW-0029">Amino-acid transport</keyword>
<sequence length="389" mass="40477">MRQSLFALATMAFLLAACGEQSKTSTPAPLSTTVTASVGSPVTASGKYRIALLLPLSGRAAPIGQSLQQAAEMALFDTGAKELALAAYDSGETADTAVEAYRKARTDGAALVLGPLFGTSATALAPLVSQGGANVISFSNDEQAAQRGVWIMGIAAPPQVRRVVDYAVDSGVKRFAAFAPQTSYGQQMVQTMESQVTMRGGKVAAVELFDANSADLNTPARRLAEASRGEDKLAVLVPVAPPRLSAALAALAAAGIENKSVQLIGTGVWDVPNIGQEVMLRGAWYAAPDPAKRADFERRFLTTYGRPPHRLATLAYDGVSLAGHLARLKQGGDFSEAAITNPNGWSGIDGIFRFLPNGRSERALAVIAVQAGPGAVVSPAPTNFARPVN</sequence>
<proteinExistence type="inferred from homology"/>
<dbReference type="OrthoDB" id="7210494at2"/>
<reference evidence="6 7" key="1">
    <citation type="submission" date="2019-07" db="EMBL/GenBank/DDBJ databases">
        <title>Whole genome shotgun sequence of Reyranella soli NBRC 108950.</title>
        <authorList>
            <person name="Hosoyama A."/>
            <person name="Uohara A."/>
            <person name="Ohji S."/>
            <person name="Ichikawa N."/>
        </authorList>
    </citation>
    <scope>NUCLEOTIDE SEQUENCE [LARGE SCALE GENOMIC DNA]</scope>
    <source>
        <strain evidence="6 7">NBRC 108950</strain>
    </source>
</reference>